<reference evidence="2" key="1">
    <citation type="journal article" date="2013" name="Nat. Genet.">
        <title>The draft genomes of soft-shell turtle and green sea turtle yield insights into the development and evolution of the turtle-specific body plan.</title>
        <authorList>
            <person name="Wang Z."/>
            <person name="Pascual-Anaya J."/>
            <person name="Zadissa A."/>
            <person name="Li W."/>
            <person name="Niimura Y."/>
            <person name="Huang Z."/>
            <person name="Li C."/>
            <person name="White S."/>
            <person name="Xiong Z."/>
            <person name="Fang D."/>
            <person name="Wang B."/>
            <person name="Ming Y."/>
            <person name="Chen Y."/>
            <person name="Zheng Y."/>
            <person name="Kuraku S."/>
            <person name="Pignatelli M."/>
            <person name="Herrero J."/>
            <person name="Beal K."/>
            <person name="Nozawa M."/>
            <person name="Li Q."/>
            <person name="Wang J."/>
            <person name="Zhang H."/>
            <person name="Yu L."/>
            <person name="Shigenobu S."/>
            <person name="Wang J."/>
            <person name="Liu J."/>
            <person name="Flicek P."/>
            <person name="Searle S."/>
            <person name="Wang J."/>
            <person name="Kuratani S."/>
            <person name="Yin Y."/>
            <person name="Aken B."/>
            <person name="Zhang G."/>
            <person name="Irie N."/>
        </authorList>
    </citation>
    <scope>NUCLEOTIDE SEQUENCE [LARGE SCALE GENOMIC DNA]</scope>
</reference>
<dbReference type="GO" id="GO:0051607">
    <property type="term" value="P:defense response to virus"/>
    <property type="evidence" value="ECO:0007669"/>
    <property type="project" value="TreeGrafter"/>
</dbReference>
<dbReference type="GO" id="GO:0003725">
    <property type="term" value="F:double-stranded RNA binding"/>
    <property type="evidence" value="ECO:0007669"/>
    <property type="project" value="TreeGrafter"/>
</dbReference>
<dbReference type="Proteomes" id="UP000031443">
    <property type="component" value="Unassembled WGS sequence"/>
</dbReference>
<dbReference type="PANTHER" id="PTHR11258">
    <property type="entry name" value="2-5 OLIGOADENYLATE SYNTHETASE"/>
    <property type="match status" value="1"/>
</dbReference>
<dbReference type="Gene3D" id="3.30.460.10">
    <property type="entry name" value="Beta Polymerase, domain 2"/>
    <property type="match status" value="1"/>
</dbReference>
<dbReference type="GO" id="GO:0016020">
    <property type="term" value="C:membrane"/>
    <property type="evidence" value="ECO:0007669"/>
    <property type="project" value="TreeGrafter"/>
</dbReference>
<dbReference type="GO" id="GO:0045071">
    <property type="term" value="P:negative regulation of viral genome replication"/>
    <property type="evidence" value="ECO:0007669"/>
    <property type="project" value="TreeGrafter"/>
</dbReference>
<dbReference type="GO" id="GO:0001730">
    <property type="term" value="F:2'-5'-oligoadenylate synthetase activity"/>
    <property type="evidence" value="ECO:0007669"/>
    <property type="project" value="UniProtKB-EC"/>
</dbReference>
<protein>
    <submittedName>
        <fullName evidence="1">2'-5'-oligoadenylate synthase 3</fullName>
    </submittedName>
</protein>
<sequence length="82" mass="9200">MELYRVPAGSLDAWIAEHLQPSEEFRLQVKDTVRRICDFLKETCFDDIKVFKTVKASATYCVGDWAPPRAPAGSAQGCSTYL</sequence>
<dbReference type="PANTHER" id="PTHR11258:SF7">
    <property type="entry name" value="2'-5'-OLIGOADENYLATE SYNTHASE-LIKE PROTEIN 2"/>
    <property type="match status" value="1"/>
</dbReference>
<accession>M7B7F3</accession>
<dbReference type="eggNOG" id="KOG0001">
    <property type="taxonomic scope" value="Eukaryota"/>
</dbReference>
<dbReference type="SUPFAM" id="SSF81301">
    <property type="entry name" value="Nucleotidyltransferase"/>
    <property type="match status" value="1"/>
</dbReference>
<dbReference type="EMBL" id="KB535020">
    <property type="protein sequence ID" value="EMP33861.1"/>
    <property type="molecule type" value="Genomic_DNA"/>
</dbReference>
<evidence type="ECO:0000313" key="1">
    <source>
        <dbReference type="EMBL" id="EMP33861.1"/>
    </source>
</evidence>
<name>M7B7F3_CHEMY</name>
<dbReference type="PROSITE" id="PS50152">
    <property type="entry name" value="25A_SYNTH_3"/>
    <property type="match status" value="1"/>
</dbReference>
<organism evidence="1 2">
    <name type="scientific">Chelonia mydas</name>
    <name type="common">Green sea-turtle</name>
    <name type="synonym">Chelonia agassizi</name>
    <dbReference type="NCBI Taxonomy" id="8469"/>
    <lineage>
        <taxon>Eukaryota</taxon>
        <taxon>Metazoa</taxon>
        <taxon>Chordata</taxon>
        <taxon>Craniata</taxon>
        <taxon>Vertebrata</taxon>
        <taxon>Euteleostomi</taxon>
        <taxon>Archelosauria</taxon>
        <taxon>Testudinata</taxon>
        <taxon>Testudines</taxon>
        <taxon>Cryptodira</taxon>
        <taxon>Durocryptodira</taxon>
        <taxon>Americhelydia</taxon>
        <taxon>Chelonioidea</taxon>
        <taxon>Cheloniidae</taxon>
        <taxon>Chelonia</taxon>
    </lineage>
</organism>
<dbReference type="GO" id="GO:0005829">
    <property type="term" value="C:cytosol"/>
    <property type="evidence" value="ECO:0007669"/>
    <property type="project" value="TreeGrafter"/>
</dbReference>
<dbReference type="STRING" id="8469.M7B7F3"/>
<dbReference type="AlphaFoldDB" id="M7B7F3"/>
<proteinExistence type="predicted"/>
<evidence type="ECO:0000313" key="2">
    <source>
        <dbReference type="Proteomes" id="UP000031443"/>
    </source>
</evidence>
<keyword evidence="2" id="KW-1185">Reference proteome</keyword>
<dbReference type="InterPro" id="IPR043519">
    <property type="entry name" value="NT_sf"/>
</dbReference>
<gene>
    <name evidence="1" type="ORF">UY3_08944</name>
</gene>
<dbReference type="GO" id="GO:0005654">
    <property type="term" value="C:nucleoplasm"/>
    <property type="evidence" value="ECO:0007669"/>
    <property type="project" value="TreeGrafter"/>
</dbReference>